<protein>
    <recommendedName>
        <fullName evidence="1">Thioredoxin domain-containing protein</fullName>
    </recommendedName>
</protein>
<dbReference type="Gene3D" id="3.40.30.10">
    <property type="entry name" value="Glutaredoxin"/>
    <property type="match status" value="1"/>
</dbReference>
<dbReference type="SUPFAM" id="SSF52833">
    <property type="entry name" value="Thioredoxin-like"/>
    <property type="match status" value="1"/>
</dbReference>
<reference evidence="2 3" key="1">
    <citation type="submission" date="2016-10" db="EMBL/GenBank/DDBJ databases">
        <title>Comparative genome analysis of multiple Pseudomonas spp. focuses on biocontrol and plant growth promoting traits.</title>
        <authorList>
            <person name="Tao X.-Y."/>
            <person name="Taylor C.G."/>
        </authorList>
    </citation>
    <scope>NUCLEOTIDE SEQUENCE [LARGE SCALE GENOMIC DNA]</scope>
    <source>
        <strain evidence="2 3">36C8</strain>
    </source>
</reference>
<evidence type="ECO:0000313" key="3">
    <source>
        <dbReference type="Proteomes" id="UP000283389"/>
    </source>
</evidence>
<dbReference type="RefSeq" id="WP_123476783.1">
    <property type="nucleotide sequence ID" value="NZ_CAXAQQ010000016.1"/>
</dbReference>
<dbReference type="CDD" id="cd02947">
    <property type="entry name" value="TRX_family"/>
    <property type="match status" value="1"/>
</dbReference>
<dbReference type="InterPro" id="IPR013766">
    <property type="entry name" value="Thioredoxin_domain"/>
</dbReference>
<feature type="domain" description="Thioredoxin" evidence="1">
    <location>
        <begin position="9"/>
        <end position="93"/>
    </location>
</feature>
<dbReference type="InterPro" id="IPR036249">
    <property type="entry name" value="Thioredoxin-like_sf"/>
</dbReference>
<dbReference type="Pfam" id="PF00085">
    <property type="entry name" value="Thioredoxin"/>
    <property type="match status" value="1"/>
</dbReference>
<gene>
    <name evidence="2" type="ORF">BK649_18135</name>
</gene>
<evidence type="ECO:0000313" key="2">
    <source>
        <dbReference type="EMBL" id="ROM49663.1"/>
    </source>
</evidence>
<accession>A0A423F4S1</accession>
<dbReference type="EMBL" id="MOAZ01000013">
    <property type="protein sequence ID" value="ROM49663.1"/>
    <property type="molecule type" value="Genomic_DNA"/>
</dbReference>
<name>A0A423F4S1_9PSED</name>
<organism evidence="2 3">
    <name type="scientific">Pseudomonas canadensis</name>
    <dbReference type="NCBI Taxonomy" id="915099"/>
    <lineage>
        <taxon>Bacteria</taxon>
        <taxon>Pseudomonadati</taxon>
        <taxon>Pseudomonadota</taxon>
        <taxon>Gammaproteobacteria</taxon>
        <taxon>Pseudomonadales</taxon>
        <taxon>Pseudomonadaceae</taxon>
        <taxon>Pseudomonas</taxon>
    </lineage>
</organism>
<proteinExistence type="predicted"/>
<dbReference type="AlphaFoldDB" id="A0A423F4S1"/>
<evidence type="ECO:0000259" key="1">
    <source>
        <dbReference type="Pfam" id="PF00085"/>
    </source>
</evidence>
<comment type="caution">
    <text evidence="2">The sequence shown here is derived from an EMBL/GenBank/DDBJ whole genome shotgun (WGS) entry which is preliminary data.</text>
</comment>
<dbReference type="Proteomes" id="UP000283389">
    <property type="component" value="Unassembled WGS sequence"/>
</dbReference>
<sequence>MGIAKDVIANNEDYQRVLAAHPIVFMLFISKTCSACQSALELFKPIAEHYDPAVKSLVLDTAETARLEVVTGTPTLVAHVDGKIKEILKGFGPWETQEQTLKSLFKRYAQPPVPDEPA</sequence>